<sequence length="376" mass="42323">MSDVIGTKVAIPGASGAGIVRYIGPIQGKNGTFAGVELLGTLATTRGKNSGSVDGINYFQVDIPKSGLFLPYDRLKSVNPGLPNNRLSTRLPLTPINNRTYQNARVSMINENVAKSEDVSLKYEAEIAELQRSLREKEKRLENFAIQREEWRAAMDELVAVQQEGMQTFEDRIQELEQENLAQQEQLKQSGDSLRAANSKVKELELNIEGFLSEKVNGVEIGDHRKELDRLQRELEARPQLKDLDELQNALDELETIYQQRLDEKEACIKDLQTEKARLQDENAKLQEANRKLQEENGRLQTANTHLESEKGSIQRDFQVTTPPHAQPVADEVPNELPIYKAANPIDPSDGKNDWCGLCERDGHSSINCPYENDIF</sequence>
<comment type="caution">
    <text evidence="3">The sequence shown here is derived from an EMBL/GenBank/DDBJ whole genome shotgun (WGS) entry which is preliminary data.</text>
</comment>
<dbReference type="Pfam" id="PF01302">
    <property type="entry name" value="CAP_GLY"/>
    <property type="match status" value="1"/>
</dbReference>
<feature type="coiled-coil region" evidence="1">
    <location>
        <begin position="244"/>
        <end position="310"/>
    </location>
</feature>
<dbReference type="STRING" id="5486.A0A367YG14"/>
<keyword evidence="4" id="KW-1185">Reference proteome</keyword>
<reference evidence="3 4" key="1">
    <citation type="submission" date="2018-06" db="EMBL/GenBank/DDBJ databases">
        <title>Whole genome sequencing of Candida tropicalis (genome annotated by CSBL at Korea University).</title>
        <authorList>
            <person name="Ahn J."/>
        </authorList>
    </citation>
    <scope>NUCLEOTIDE SEQUENCE [LARGE SCALE GENOMIC DNA]</scope>
    <source>
        <strain evidence="3 4">ATCC 20962</strain>
    </source>
</reference>
<evidence type="ECO:0000313" key="4">
    <source>
        <dbReference type="Proteomes" id="UP000253472"/>
    </source>
</evidence>
<feature type="domain" description="CAP-Gly" evidence="2">
    <location>
        <begin position="24"/>
        <end position="71"/>
    </location>
</feature>
<dbReference type="SMART" id="SM01052">
    <property type="entry name" value="CAP_GLY"/>
    <property type="match status" value="1"/>
</dbReference>
<protein>
    <submittedName>
        <fullName evidence="3">Nuclear fusion protein BIK1</fullName>
    </submittedName>
</protein>
<dbReference type="AlphaFoldDB" id="A0A367YG14"/>
<evidence type="ECO:0000259" key="2">
    <source>
        <dbReference type="PROSITE" id="PS50245"/>
    </source>
</evidence>
<dbReference type="Gene3D" id="2.30.30.190">
    <property type="entry name" value="CAP Gly-rich-like domain"/>
    <property type="match status" value="1"/>
</dbReference>
<dbReference type="EMBL" id="QLNQ01000022">
    <property type="protein sequence ID" value="RCK64717.1"/>
    <property type="molecule type" value="Genomic_DNA"/>
</dbReference>
<organism evidence="3 4">
    <name type="scientific">Candida viswanathii</name>
    <dbReference type="NCBI Taxonomy" id="5486"/>
    <lineage>
        <taxon>Eukaryota</taxon>
        <taxon>Fungi</taxon>
        <taxon>Dikarya</taxon>
        <taxon>Ascomycota</taxon>
        <taxon>Saccharomycotina</taxon>
        <taxon>Pichiomycetes</taxon>
        <taxon>Debaryomycetaceae</taxon>
        <taxon>Candida/Lodderomyces clade</taxon>
        <taxon>Candida</taxon>
    </lineage>
</organism>
<dbReference type="PANTHER" id="PTHR18916">
    <property type="entry name" value="DYNACTIN 1-RELATED MICROTUBULE-BINDING"/>
    <property type="match status" value="1"/>
</dbReference>
<feature type="coiled-coil region" evidence="1">
    <location>
        <begin position="120"/>
        <end position="214"/>
    </location>
</feature>
<dbReference type="InterPro" id="IPR000938">
    <property type="entry name" value="CAP-Gly_domain"/>
</dbReference>
<accession>A0A367YG14</accession>
<proteinExistence type="predicted"/>
<dbReference type="SUPFAM" id="SSF74924">
    <property type="entry name" value="Cap-Gly domain"/>
    <property type="match status" value="1"/>
</dbReference>
<gene>
    <name evidence="3" type="primary">BIK1_0</name>
    <name evidence="3" type="ORF">Cantr_00465</name>
</gene>
<dbReference type="PROSITE" id="PS50245">
    <property type="entry name" value="CAP_GLY_2"/>
    <property type="match status" value="1"/>
</dbReference>
<dbReference type="Proteomes" id="UP000253472">
    <property type="component" value="Unassembled WGS sequence"/>
</dbReference>
<keyword evidence="1" id="KW-0175">Coiled coil</keyword>
<dbReference type="PROSITE" id="PS00845">
    <property type="entry name" value="CAP_GLY_1"/>
    <property type="match status" value="1"/>
</dbReference>
<evidence type="ECO:0000256" key="1">
    <source>
        <dbReference type="SAM" id="Coils"/>
    </source>
</evidence>
<evidence type="ECO:0000313" key="3">
    <source>
        <dbReference type="EMBL" id="RCK64717.1"/>
    </source>
</evidence>
<name>A0A367YG14_9ASCO</name>
<dbReference type="InterPro" id="IPR036859">
    <property type="entry name" value="CAP-Gly_dom_sf"/>
</dbReference>
<dbReference type="OrthoDB" id="2130750at2759"/>